<evidence type="ECO:0000313" key="2">
    <source>
        <dbReference type="Proteomes" id="UP001597413"/>
    </source>
</evidence>
<organism evidence="1 2">
    <name type="scientific">Rhodobacter lacus</name>
    <dbReference type="NCBI Taxonomy" id="1641972"/>
    <lineage>
        <taxon>Bacteria</taxon>
        <taxon>Pseudomonadati</taxon>
        <taxon>Pseudomonadota</taxon>
        <taxon>Alphaproteobacteria</taxon>
        <taxon>Rhodobacterales</taxon>
        <taxon>Rhodobacter group</taxon>
        <taxon>Rhodobacter</taxon>
    </lineage>
</organism>
<protein>
    <recommendedName>
        <fullName evidence="3">Sulfotransferase family protein</fullName>
    </recommendedName>
</protein>
<dbReference type="EMBL" id="JBHUIX010000014">
    <property type="protein sequence ID" value="MFD2175533.1"/>
    <property type="molecule type" value="Genomic_DNA"/>
</dbReference>
<dbReference type="InterPro" id="IPR027417">
    <property type="entry name" value="P-loop_NTPase"/>
</dbReference>
<dbReference type="SUPFAM" id="SSF52540">
    <property type="entry name" value="P-loop containing nucleoside triphosphate hydrolases"/>
    <property type="match status" value="1"/>
</dbReference>
<dbReference type="RefSeq" id="WP_377392540.1">
    <property type="nucleotide sequence ID" value="NZ_JBHUIX010000014.1"/>
</dbReference>
<evidence type="ECO:0000313" key="1">
    <source>
        <dbReference type="EMBL" id="MFD2175533.1"/>
    </source>
</evidence>
<proteinExistence type="predicted"/>
<reference evidence="2" key="1">
    <citation type="journal article" date="2019" name="Int. J. Syst. Evol. Microbiol.">
        <title>The Global Catalogue of Microorganisms (GCM) 10K type strain sequencing project: providing services to taxonomists for standard genome sequencing and annotation.</title>
        <authorList>
            <consortium name="The Broad Institute Genomics Platform"/>
            <consortium name="The Broad Institute Genome Sequencing Center for Infectious Disease"/>
            <person name="Wu L."/>
            <person name="Ma J."/>
        </authorList>
    </citation>
    <scope>NUCLEOTIDE SEQUENCE [LARGE SCALE GENOMIC DNA]</scope>
    <source>
        <strain evidence="2">CCUG 55131</strain>
    </source>
</reference>
<gene>
    <name evidence="1" type="ORF">ACFSM0_15675</name>
</gene>
<accession>A0ABW5AAZ7</accession>
<dbReference type="Proteomes" id="UP001597413">
    <property type="component" value="Unassembled WGS sequence"/>
</dbReference>
<dbReference type="Gene3D" id="3.40.50.300">
    <property type="entry name" value="P-loop containing nucleotide triphosphate hydrolases"/>
    <property type="match status" value="1"/>
</dbReference>
<sequence>MTDTGSAADLQRFVDDALALLGSYQPLRGPVSSEPLESLLDQCRAQTARLAAAEAEPVRMIHHFACTGGTLMTRALACQPNVIVLSEVDPFSRWFRPPGSFAPSDLIFLSRQSRLPPSEATIERMFVSALKCLWEDSTRDGRRLVLRDHSHSHFCAAADPSERPVMGAMIARHFTVRQVLTVRHPLDSFLSLHLLKSAPGPVAHLEGYATRYLAFLDAYPGVEIRHYEHFVTDPETECHRLADALALPVNPRWQDVLPIISLSGNSGRNGRRIALRPRRPLPETVQHDFCAPTPAYEALCARLGYDPDPTGAQAPTR</sequence>
<keyword evidence="2" id="KW-1185">Reference proteome</keyword>
<comment type="caution">
    <text evidence="1">The sequence shown here is derived from an EMBL/GenBank/DDBJ whole genome shotgun (WGS) entry which is preliminary data.</text>
</comment>
<name>A0ABW5AAZ7_9RHOB</name>
<evidence type="ECO:0008006" key="3">
    <source>
        <dbReference type="Google" id="ProtNLM"/>
    </source>
</evidence>